<evidence type="ECO:0000256" key="4">
    <source>
        <dbReference type="ARBA" id="ARBA00023136"/>
    </source>
</evidence>
<proteinExistence type="predicted"/>
<evidence type="ECO:0000256" key="5">
    <source>
        <dbReference type="SAM" id="MobiDB-lite"/>
    </source>
</evidence>
<feature type="compositionally biased region" description="Basic and acidic residues" evidence="5">
    <location>
        <begin position="308"/>
        <end position="322"/>
    </location>
</feature>
<keyword evidence="3 6" id="KW-1133">Transmembrane helix</keyword>
<dbReference type="AlphaFoldDB" id="A0A7G2C7W2"/>
<dbReference type="SUPFAM" id="SSF103481">
    <property type="entry name" value="Multidrug resistance efflux transporter EmrE"/>
    <property type="match status" value="1"/>
</dbReference>
<dbReference type="InterPro" id="IPR037185">
    <property type="entry name" value="EmrE-like"/>
</dbReference>
<feature type="transmembrane region" description="Helical" evidence="6">
    <location>
        <begin position="7"/>
        <end position="28"/>
    </location>
</feature>
<organism evidence="8 9">
    <name type="scientific">Angomonas deanei</name>
    <dbReference type="NCBI Taxonomy" id="59799"/>
    <lineage>
        <taxon>Eukaryota</taxon>
        <taxon>Discoba</taxon>
        <taxon>Euglenozoa</taxon>
        <taxon>Kinetoplastea</taxon>
        <taxon>Metakinetoplastina</taxon>
        <taxon>Trypanosomatida</taxon>
        <taxon>Trypanosomatidae</taxon>
        <taxon>Strigomonadinae</taxon>
        <taxon>Angomonas</taxon>
    </lineage>
</organism>
<feature type="transmembrane region" description="Helical" evidence="6">
    <location>
        <begin position="130"/>
        <end position="146"/>
    </location>
</feature>
<feature type="transmembrane region" description="Helical" evidence="6">
    <location>
        <begin position="193"/>
        <end position="216"/>
    </location>
</feature>
<dbReference type="InterPro" id="IPR004853">
    <property type="entry name" value="Sugar_P_trans_dom"/>
</dbReference>
<dbReference type="GO" id="GO:0016020">
    <property type="term" value="C:membrane"/>
    <property type="evidence" value="ECO:0007669"/>
    <property type="project" value="UniProtKB-SubCell"/>
</dbReference>
<evidence type="ECO:0000256" key="2">
    <source>
        <dbReference type="ARBA" id="ARBA00022692"/>
    </source>
</evidence>
<evidence type="ECO:0000259" key="7">
    <source>
        <dbReference type="Pfam" id="PF03151"/>
    </source>
</evidence>
<feature type="domain" description="Sugar phosphate transporter" evidence="7">
    <location>
        <begin position="11"/>
        <end position="295"/>
    </location>
</feature>
<feature type="region of interest" description="Disordered" evidence="5">
    <location>
        <begin position="302"/>
        <end position="322"/>
    </location>
</feature>
<reference evidence="8 9" key="1">
    <citation type="submission" date="2020-08" db="EMBL/GenBank/DDBJ databases">
        <authorList>
            <person name="Newling K."/>
            <person name="Davey J."/>
            <person name="Forrester S."/>
        </authorList>
    </citation>
    <scope>NUCLEOTIDE SEQUENCE [LARGE SCALE GENOMIC DNA]</scope>
    <source>
        <strain evidence="9">Crithidia deanei Carvalho (ATCC PRA-265)</strain>
    </source>
</reference>
<dbReference type="VEuPathDB" id="TriTrypDB:ADEAN_000235000"/>
<gene>
    <name evidence="8" type="ORF">ADEAN_000235000</name>
</gene>
<evidence type="ECO:0000256" key="1">
    <source>
        <dbReference type="ARBA" id="ARBA00004141"/>
    </source>
</evidence>
<name>A0A7G2C7W2_9TRYP</name>
<feature type="transmembrane region" description="Helical" evidence="6">
    <location>
        <begin position="78"/>
        <end position="95"/>
    </location>
</feature>
<protein>
    <submittedName>
        <fullName evidence="8">Triose-phosphate Transporter family, putative</fullName>
    </submittedName>
</protein>
<feature type="transmembrane region" description="Helical" evidence="6">
    <location>
        <begin position="40"/>
        <end position="58"/>
    </location>
</feature>
<dbReference type="Proteomes" id="UP000515908">
    <property type="component" value="Chromosome 04"/>
</dbReference>
<accession>A0A7G2C7W2</accession>
<keyword evidence="4 6" id="KW-0472">Membrane</keyword>
<dbReference type="PANTHER" id="PTHR11132">
    <property type="entry name" value="SOLUTE CARRIER FAMILY 35"/>
    <property type="match status" value="1"/>
</dbReference>
<dbReference type="EMBL" id="LR877148">
    <property type="protein sequence ID" value="CAD2214897.1"/>
    <property type="molecule type" value="Genomic_DNA"/>
</dbReference>
<dbReference type="Pfam" id="PF03151">
    <property type="entry name" value="TPT"/>
    <property type="match status" value="1"/>
</dbReference>
<evidence type="ECO:0000313" key="8">
    <source>
        <dbReference type="EMBL" id="CAD2214897.1"/>
    </source>
</evidence>
<comment type="subcellular location">
    <subcellularLocation>
        <location evidence="1">Membrane</location>
        <topology evidence="1">Multi-pass membrane protein</topology>
    </subcellularLocation>
</comment>
<evidence type="ECO:0000313" key="9">
    <source>
        <dbReference type="Proteomes" id="UP000515908"/>
    </source>
</evidence>
<sequence>MVRIKNLDVEVAVSLMAYSLCSVSMIILNKMATFSYNLRYPNAILFLQNAGALLLVVLAKKYGFVDYPAFSMAVAKRWFPLTLLFIAMLFTSFKSLDLLSVTVQTVLKNTALILTALCDKRLYAKHLTPGMYVSFVLLVFGGVFGAKGDTWATVSGVLWTLANVVITTCYTLYMKALTKELGDNLGRYGPVFYNNLLSLPILFIFGLVEFPALGAAVQKGGFGAMAVMVVMTAVCSGMTFCVFRCISITSPTTFSVMGAFNKIPISFLGIILFHQYPTPLGYLGLVISIAGSSLYTYESLKSGNAGKPKSDAPPLREDKNLV</sequence>
<dbReference type="InterPro" id="IPR050186">
    <property type="entry name" value="TPT_transporter"/>
</dbReference>
<evidence type="ECO:0000256" key="6">
    <source>
        <dbReference type="SAM" id="Phobius"/>
    </source>
</evidence>
<keyword evidence="2 6" id="KW-0812">Transmembrane</keyword>
<evidence type="ECO:0000256" key="3">
    <source>
        <dbReference type="ARBA" id="ARBA00022989"/>
    </source>
</evidence>
<keyword evidence="9" id="KW-1185">Reference proteome</keyword>
<feature type="transmembrane region" description="Helical" evidence="6">
    <location>
        <begin position="222"/>
        <end position="242"/>
    </location>
</feature>
<feature type="transmembrane region" description="Helical" evidence="6">
    <location>
        <begin position="152"/>
        <end position="173"/>
    </location>
</feature>